<dbReference type="Proteomes" id="UP000287853">
    <property type="component" value="Unassembled WGS sequence"/>
</dbReference>
<dbReference type="EMBL" id="MTKO01000033">
    <property type="protein sequence ID" value="RWX47527.1"/>
    <property type="molecule type" value="Genomic_DNA"/>
</dbReference>
<dbReference type="AlphaFoldDB" id="A0A3S3QTQ9"/>
<comment type="caution">
    <text evidence="1">The sequence shown here is derived from an EMBL/GenBank/DDBJ whole genome shotgun (WGS) entry which is preliminary data.</text>
</comment>
<protein>
    <submittedName>
        <fullName evidence="1">Uncharacterized protein</fullName>
    </submittedName>
</protein>
<reference evidence="1 2" key="1">
    <citation type="submission" date="2017-01" db="EMBL/GenBank/DDBJ databases">
        <title>The cable genome- insights into the physiology and evolution of filamentous bacteria capable of sulfide oxidation via long distance electron transfer.</title>
        <authorList>
            <person name="Schreiber L."/>
            <person name="Bjerg J.T."/>
            <person name="Boggild A."/>
            <person name="Van De Vossenberg J."/>
            <person name="Meysman F."/>
            <person name="Nielsen L.P."/>
            <person name="Schramm A."/>
            <person name="Kjeldsen K.U."/>
        </authorList>
    </citation>
    <scope>NUCLEOTIDE SEQUENCE [LARGE SCALE GENOMIC DNA]</scope>
    <source>
        <strain evidence="1">MCF</strain>
    </source>
</reference>
<evidence type="ECO:0000313" key="2">
    <source>
        <dbReference type="Proteomes" id="UP000287853"/>
    </source>
</evidence>
<name>A0A3S3QTQ9_9BACT</name>
<organism evidence="1 2">
    <name type="scientific">Candidatus Electrothrix aarhusensis</name>
    <dbReference type="NCBI Taxonomy" id="1859131"/>
    <lineage>
        <taxon>Bacteria</taxon>
        <taxon>Pseudomonadati</taxon>
        <taxon>Thermodesulfobacteriota</taxon>
        <taxon>Desulfobulbia</taxon>
        <taxon>Desulfobulbales</taxon>
        <taxon>Desulfobulbaceae</taxon>
        <taxon>Candidatus Electrothrix</taxon>
    </lineage>
</organism>
<accession>A0A3S3QTQ9</accession>
<evidence type="ECO:0000313" key="1">
    <source>
        <dbReference type="EMBL" id="RWX47527.1"/>
    </source>
</evidence>
<keyword evidence="2" id="KW-1185">Reference proteome</keyword>
<sequence length="46" mass="4869">MPGQKGEATGVFVEQHGSQITVTDTHLAIFSNRARNTKGLEADAQG</sequence>
<proteinExistence type="predicted"/>
<gene>
    <name evidence="1" type="ORF">H206_06341</name>
</gene>